<organism evidence="3 4">
    <name type="scientific">Salinispora arenicola</name>
    <dbReference type="NCBI Taxonomy" id="168697"/>
    <lineage>
        <taxon>Bacteria</taxon>
        <taxon>Bacillati</taxon>
        <taxon>Actinomycetota</taxon>
        <taxon>Actinomycetes</taxon>
        <taxon>Micromonosporales</taxon>
        <taxon>Micromonosporaceae</taxon>
        <taxon>Salinispora</taxon>
    </lineage>
</organism>
<dbReference type="OMA" id="LVTHFEW"/>
<accession>A0A542XQU9</accession>
<dbReference type="EMBL" id="BOQM01000035">
    <property type="protein sequence ID" value="GIM87339.1"/>
    <property type="molecule type" value="Genomic_DNA"/>
</dbReference>
<dbReference type="AlphaFoldDB" id="A0A542XQU9"/>
<name>A0A542XQU9_SALAC</name>
<comment type="caution">
    <text evidence="3">The sequence shown here is derived from an EMBL/GenBank/DDBJ whole genome shotgun (WGS) entry which is preliminary data.</text>
</comment>
<reference evidence="3 4" key="1">
    <citation type="submission" date="2019-06" db="EMBL/GenBank/DDBJ databases">
        <title>Sequencing the genomes of 1000 actinobacteria strains.</title>
        <authorList>
            <person name="Klenk H.-P."/>
        </authorList>
    </citation>
    <scope>NUCLEOTIDE SEQUENCE [LARGE SCALE GENOMIC DNA]</scope>
    <source>
        <strain evidence="3 4">DSM 44819</strain>
    </source>
</reference>
<feature type="transmembrane region" description="Helical" evidence="1">
    <location>
        <begin position="69"/>
        <end position="90"/>
    </location>
</feature>
<keyword evidence="1" id="KW-1133">Transmembrane helix</keyword>
<evidence type="ECO:0000313" key="4">
    <source>
        <dbReference type="Proteomes" id="UP000315983"/>
    </source>
</evidence>
<dbReference type="Proteomes" id="UP000677457">
    <property type="component" value="Unassembled WGS sequence"/>
</dbReference>
<feature type="transmembrane region" description="Helical" evidence="1">
    <location>
        <begin position="42"/>
        <end position="63"/>
    </location>
</feature>
<dbReference type="GeneID" id="93772431"/>
<feature type="transmembrane region" description="Helical" evidence="1">
    <location>
        <begin position="110"/>
        <end position="128"/>
    </location>
</feature>
<dbReference type="Proteomes" id="UP000315983">
    <property type="component" value="Unassembled WGS sequence"/>
</dbReference>
<protein>
    <submittedName>
        <fullName evidence="3">Uncharacterized protein</fullName>
    </submittedName>
</protein>
<dbReference type="RefSeq" id="WP_012183288.1">
    <property type="nucleotide sequence ID" value="NZ_BOQM01000035.1"/>
</dbReference>
<proteinExistence type="predicted"/>
<sequence length="129" mass="14222">MDITQTLGKILSLYLMTAGVAFIVATQFYLRLTQRADRSDLMAVNISGMLHLFIGFGVLVTHFEWGGALEVLVTLMGIFFTIRGLSYYWVPQLVLRPAEQGRGSALGLRVMGVAFVVYGGLMGYLSFFG</sequence>
<keyword evidence="1" id="KW-0472">Membrane</keyword>
<reference evidence="2 5" key="2">
    <citation type="submission" date="2021-03" db="EMBL/GenBank/DDBJ databases">
        <title>Whole genome shotgun sequence of Salinispora arenicola NBRC 105043.</title>
        <authorList>
            <person name="Komaki H."/>
            <person name="Tamura T."/>
        </authorList>
    </citation>
    <scope>NUCLEOTIDE SEQUENCE [LARGE SCALE GENOMIC DNA]</scope>
    <source>
        <strain evidence="2 5">NBRC 105043</strain>
    </source>
</reference>
<evidence type="ECO:0000313" key="5">
    <source>
        <dbReference type="Proteomes" id="UP000677457"/>
    </source>
</evidence>
<evidence type="ECO:0000313" key="2">
    <source>
        <dbReference type="EMBL" id="GIM87339.1"/>
    </source>
</evidence>
<feature type="transmembrane region" description="Helical" evidence="1">
    <location>
        <begin position="12"/>
        <end position="30"/>
    </location>
</feature>
<evidence type="ECO:0000313" key="3">
    <source>
        <dbReference type="EMBL" id="TQL38043.1"/>
    </source>
</evidence>
<dbReference type="EMBL" id="VFOL01000001">
    <property type="protein sequence ID" value="TQL38043.1"/>
    <property type="molecule type" value="Genomic_DNA"/>
</dbReference>
<evidence type="ECO:0000256" key="1">
    <source>
        <dbReference type="SAM" id="Phobius"/>
    </source>
</evidence>
<gene>
    <name evidence="3" type="ORF">FB564_3215</name>
    <name evidence="2" type="ORF">Sar04_40750</name>
</gene>
<keyword evidence="1" id="KW-0812">Transmembrane</keyword>
<keyword evidence="5" id="KW-1185">Reference proteome</keyword>